<dbReference type="CDD" id="cd01672">
    <property type="entry name" value="TMPK"/>
    <property type="match status" value="1"/>
</dbReference>
<protein>
    <recommendedName>
        <fullName evidence="2">dTMP kinase</fullName>
        <ecNumber evidence="2">2.7.4.9</ecNumber>
    </recommendedName>
</protein>
<evidence type="ECO:0000256" key="5">
    <source>
        <dbReference type="ARBA" id="ARBA00022741"/>
    </source>
</evidence>
<evidence type="ECO:0000256" key="7">
    <source>
        <dbReference type="ARBA" id="ARBA00022840"/>
    </source>
</evidence>
<evidence type="ECO:0000256" key="3">
    <source>
        <dbReference type="ARBA" id="ARBA00022679"/>
    </source>
</evidence>
<comment type="caution">
    <text evidence="10">The sequence shown here is derived from an EMBL/GenBank/DDBJ whole genome shotgun (WGS) entry which is preliminary data.</text>
</comment>
<dbReference type="NCBIfam" id="TIGR00041">
    <property type="entry name" value="DTMP_kinase"/>
    <property type="match status" value="1"/>
</dbReference>
<proteinExistence type="inferred from homology"/>
<evidence type="ECO:0000313" key="11">
    <source>
        <dbReference type="Proteomes" id="UP000231450"/>
    </source>
</evidence>
<dbReference type="SUPFAM" id="SSF52540">
    <property type="entry name" value="P-loop containing nucleoside triphosphate hydrolases"/>
    <property type="match status" value="1"/>
</dbReference>
<evidence type="ECO:0000313" key="10">
    <source>
        <dbReference type="EMBL" id="PJE57923.1"/>
    </source>
</evidence>
<comment type="catalytic activity">
    <reaction evidence="8">
        <text>dTMP + ATP = dTDP + ADP</text>
        <dbReference type="Rhea" id="RHEA:13517"/>
        <dbReference type="ChEBI" id="CHEBI:30616"/>
        <dbReference type="ChEBI" id="CHEBI:58369"/>
        <dbReference type="ChEBI" id="CHEBI:63528"/>
        <dbReference type="ChEBI" id="CHEBI:456216"/>
        <dbReference type="EC" id="2.7.4.9"/>
    </reaction>
</comment>
<name>A0A2M8KDF2_9BACT</name>
<sequence>MKGKFITIDGIDGSGKTTQAEMLSKYLKGNGIKSIVTKEPTSGKIGSLLRNHYLKTDFPLIDSFLFSADREEHLKTEVIPTMEKGTYIISDRYYHSALAYQYTSGVDLDWLIH</sequence>
<dbReference type="InterPro" id="IPR027417">
    <property type="entry name" value="P-loop_NTPase"/>
</dbReference>
<evidence type="ECO:0000256" key="2">
    <source>
        <dbReference type="ARBA" id="ARBA00012980"/>
    </source>
</evidence>
<keyword evidence="5" id="KW-0547">Nucleotide-binding</keyword>
<dbReference type="EMBL" id="PFDW01000071">
    <property type="protein sequence ID" value="PJE57923.1"/>
    <property type="molecule type" value="Genomic_DNA"/>
</dbReference>
<keyword evidence="3" id="KW-0808">Transferase</keyword>
<evidence type="ECO:0000256" key="1">
    <source>
        <dbReference type="ARBA" id="ARBA00009776"/>
    </source>
</evidence>
<dbReference type="Proteomes" id="UP000231450">
    <property type="component" value="Unassembled WGS sequence"/>
</dbReference>
<dbReference type="GO" id="GO:0005737">
    <property type="term" value="C:cytoplasm"/>
    <property type="evidence" value="ECO:0007669"/>
    <property type="project" value="TreeGrafter"/>
</dbReference>
<evidence type="ECO:0000256" key="8">
    <source>
        <dbReference type="ARBA" id="ARBA00048743"/>
    </source>
</evidence>
<dbReference type="AlphaFoldDB" id="A0A2M8KDF2"/>
<dbReference type="EC" id="2.7.4.9" evidence="2"/>
<evidence type="ECO:0000256" key="6">
    <source>
        <dbReference type="ARBA" id="ARBA00022777"/>
    </source>
</evidence>
<dbReference type="InterPro" id="IPR018094">
    <property type="entry name" value="Thymidylate_kinase"/>
</dbReference>
<keyword evidence="6 10" id="KW-0418">Kinase</keyword>
<dbReference type="PANTHER" id="PTHR10344">
    <property type="entry name" value="THYMIDYLATE KINASE"/>
    <property type="match status" value="1"/>
</dbReference>
<dbReference type="GO" id="GO:0005524">
    <property type="term" value="F:ATP binding"/>
    <property type="evidence" value="ECO:0007669"/>
    <property type="project" value="UniProtKB-KW"/>
</dbReference>
<dbReference type="GO" id="GO:0006235">
    <property type="term" value="P:dTTP biosynthetic process"/>
    <property type="evidence" value="ECO:0007669"/>
    <property type="project" value="TreeGrafter"/>
</dbReference>
<keyword evidence="7" id="KW-0067">ATP-binding</keyword>
<dbReference type="Gene3D" id="3.40.50.300">
    <property type="entry name" value="P-loop containing nucleotide triphosphate hydrolases"/>
    <property type="match status" value="1"/>
</dbReference>
<evidence type="ECO:0000256" key="4">
    <source>
        <dbReference type="ARBA" id="ARBA00022727"/>
    </source>
</evidence>
<keyword evidence="4" id="KW-0545">Nucleotide biosynthesis</keyword>
<feature type="domain" description="Thymidylate kinase-like" evidence="9">
    <location>
        <begin position="8"/>
        <end position="111"/>
    </location>
</feature>
<gene>
    <name evidence="10" type="primary">tmk</name>
    <name evidence="10" type="ORF">COU81_03495</name>
</gene>
<dbReference type="Pfam" id="PF02223">
    <property type="entry name" value="Thymidylate_kin"/>
    <property type="match status" value="1"/>
</dbReference>
<feature type="non-terminal residue" evidence="10">
    <location>
        <position position="113"/>
    </location>
</feature>
<accession>A0A2M8KDF2</accession>
<comment type="similarity">
    <text evidence="1">Belongs to the thymidylate kinase family.</text>
</comment>
<evidence type="ECO:0000259" key="9">
    <source>
        <dbReference type="Pfam" id="PF02223"/>
    </source>
</evidence>
<dbReference type="GO" id="GO:0006227">
    <property type="term" value="P:dUDP biosynthetic process"/>
    <property type="evidence" value="ECO:0007669"/>
    <property type="project" value="TreeGrafter"/>
</dbReference>
<dbReference type="PANTHER" id="PTHR10344:SF4">
    <property type="entry name" value="UMP-CMP KINASE 2, MITOCHONDRIAL"/>
    <property type="match status" value="1"/>
</dbReference>
<dbReference type="InterPro" id="IPR039430">
    <property type="entry name" value="Thymidylate_kin-like_dom"/>
</dbReference>
<organism evidence="10 11">
    <name type="scientific">Candidatus Portnoybacteria bacterium CG10_big_fil_rev_8_21_14_0_10_36_7</name>
    <dbReference type="NCBI Taxonomy" id="1974812"/>
    <lineage>
        <taxon>Bacteria</taxon>
        <taxon>Candidatus Portnoyibacteriota</taxon>
    </lineage>
</organism>
<reference evidence="11" key="1">
    <citation type="submission" date="2017-09" db="EMBL/GenBank/DDBJ databases">
        <title>Depth-based differentiation of microbial function through sediment-hosted aquifers and enrichment of novel symbionts in the deep terrestrial subsurface.</title>
        <authorList>
            <person name="Probst A.J."/>
            <person name="Ladd B."/>
            <person name="Jarett J.K."/>
            <person name="Geller-Mcgrath D.E."/>
            <person name="Sieber C.M.K."/>
            <person name="Emerson J.B."/>
            <person name="Anantharaman K."/>
            <person name="Thomas B.C."/>
            <person name="Malmstrom R."/>
            <person name="Stieglmeier M."/>
            <person name="Klingl A."/>
            <person name="Woyke T."/>
            <person name="Ryan C.M."/>
            <person name="Banfield J.F."/>
        </authorList>
    </citation>
    <scope>NUCLEOTIDE SEQUENCE [LARGE SCALE GENOMIC DNA]</scope>
</reference>
<dbReference type="GO" id="GO:0004798">
    <property type="term" value="F:dTMP kinase activity"/>
    <property type="evidence" value="ECO:0007669"/>
    <property type="project" value="UniProtKB-EC"/>
</dbReference>
<dbReference type="GO" id="GO:0006233">
    <property type="term" value="P:dTDP biosynthetic process"/>
    <property type="evidence" value="ECO:0007669"/>
    <property type="project" value="InterPro"/>
</dbReference>